<comment type="subcellular location">
    <subcellularLocation>
        <location evidence="1">Nucleus</location>
    </subcellularLocation>
</comment>
<dbReference type="SUPFAM" id="SSF46689">
    <property type="entry name" value="Homeodomain-like"/>
    <property type="match status" value="1"/>
</dbReference>
<gene>
    <name evidence="4" type="ORF">ANCCEY_13544</name>
</gene>
<dbReference type="EMBL" id="KE125698">
    <property type="protein sequence ID" value="EPB67367.1"/>
    <property type="molecule type" value="Genomic_DNA"/>
</dbReference>
<dbReference type="PANTHER" id="PTHR46068:SF1">
    <property type="entry name" value="TRANSPOSASE IS30-LIKE HTH DOMAIN-CONTAINING PROTEIN"/>
    <property type="match status" value="1"/>
</dbReference>
<protein>
    <recommendedName>
        <fullName evidence="6">Paired domain-containing protein</fullName>
    </recommendedName>
</protein>
<feature type="non-terminal residue" evidence="4">
    <location>
        <position position="99"/>
    </location>
</feature>
<accession>A0A0D6LIC7</accession>
<reference evidence="4 5" key="1">
    <citation type="submission" date="2013-05" db="EMBL/GenBank/DDBJ databases">
        <title>Draft genome of the parasitic nematode Anyclostoma ceylanicum.</title>
        <authorList>
            <person name="Mitreva M."/>
        </authorList>
    </citation>
    <scope>NUCLEOTIDE SEQUENCE [LARGE SCALE GENOMIC DNA]</scope>
</reference>
<evidence type="ECO:0000256" key="1">
    <source>
        <dbReference type="ARBA" id="ARBA00004123"/>
    </source>
</evidence>
<sequence length="99" mass="11094">MVLPFVSALLLCLHRLDSSIAREGNSVLQAMTKVCPCRDTIARLAENGMKNTAISSKLGVPLRTVQKIVKQWREKEHVQPRAGSGRKRTVNTRRMRGII</sequence>
<dbReference type="Proteomes" id="UP000054495">
    <property type="component" value="Unassembled WGS sequence"/>
</dbReference>
<dbReference type="InterPro" id="IPR009057">
    <property type="entry name" value="Homeodomain-like_sf"/>
</dbReference>
<dbReference type="InterPro" id="IPR036388">
    <property type="entry name" value="WH-like_DNA-bd_sf"/>
</dbReference>
<keyword evidence="3" id="KW-0732">Signal</keyword>
<evidence type="ECO:0000313" key="4">
    <source>
        <dbReference type="EMBL" id="EPB67367.1"/>
    </source>
</evidence>
<name>A0A0D6LIC7_9BILA</name>
<feature type="chain" id="PRO_5002306939" description="Paired domain-containing protein" evidence="3">
    <location>
        <begin position="22"/>
        <end position="99"/>
    </location>
</feature>
<evidence type="ECO:0000256" key="3">
    <source>
        <dbReference type="SAM" id="SignalP"/>
    </source>
</evidence>
<dbReference type="GO" id="GO:0005634">
    <property type="term" value="C:nucleus"/>
    <property type="evidence" value="ECO:0007669"/>
    <property type="project" value="UniProtKB-SubCell"/>
</dbReference>
<evidence type="ECO:0000256" key="2">
    <source>
        <dbReference type="SAM" id="MobiDB-lite"/>
    </source>
</evidence>
<keyword evidence="5" id="KW-1185">Reference proteome</keyword>
<feature type="signal peptide" evidence="3">
    <location>
        <begin position="1"/>
        <end position="21"/>
    </location>
</feature>
<organism evidence="4 5">
    <name type="scientific">Ancylostoma ceylanicum</name>
    <dbReference type="NCBI Taxonomy" id="53326"/>
    <lineage>
        <taxon>Eukaryota</taxon>
        <taxon>Metazoa</taxon>
        <taxon>Ecdysozoa</taxon>
        <taxon>Nematoda</taxon>
        <taxon>Chromadorea</taxon>
        <taxon>Rhabditida</taxon>
        <taxon>Rhabditina</taxon>
        <taxon>Rhabditomorpha</taxon>
        <taxon>Strongyloidea</taxon>
        <taxon>Ancylostomatidae</taxon>
        <taxon>Ancylostomatinae</taxon>
        <taxon>Ancylostoma</taxon>
    </lineage>
</organism>
<dbReference type="Gene3D" id="1.10.10.10">
    <property type="entry name" value="Winged helix-like DNA-binding domain superfamily/Winged helix DNA-binding domain"/>
    <property type="match status" value="1"/>
</dbReference>
<feature type="region of interest" description="Disordered" evidence="2">
    <location>
        <begin position="73"/>
        <end position="99"/>
    </location>
</feature>
<proteinExistence type="predicted"/>
<evidence type="ECO:0000313" key="5">
    <source>
        <dbReference type="Proteomes" id="UP000054495"/>
    </source>
</evidence>
<dbReference type="PANTHER" id="PTHR46068">
    <property type="entry name" value="PROTEIN CBG27172"/>
    <property type="match status" value="1"/>
</dbReference>
<dbReference type="Pfam" id="PF13384">
    <property type="entry name" value="HTH_23"/>
    <property type="match status" value="1"/>
</dbReference>
<dbReference type="AlphaFoldDB" id="A0A0D6LIC7"/>
<evidence type="ECO:0008006" key="6">
    <source>
        <dbReference type="Google" id="ProtNLM"/>
    </source>
</evidence>
<feature type="compositionally biased region" description="Basic residues" evidence="2">
    <location>
        <begin position="84"/>
        <end position="99"/>
    </location>
</feature>